<keyword evidence="5" id="KW-1185">Reference proteome</keyword>
<dbReference type="Pfam" id="PF02391">
    <property type="entry name" value="MoaE"/>
    <property type="match status" value="1"/>
</dbReference>
<keyword evidence="3" id="KW-0501">Molybdenum cofactor biosynthesis</keyword>
<dbReference type="OrthoDB" id="5531344at2759"/>
<name>A0A183FY87_HELPZ</name>
<dbReference type="GO" id="GO:0006777">
    <property type="term" value="P:Mo-molybdopterin cofactor biosynthetic process"/>
    <property type="evidence" value="ECO:0007669"/>
    <property type="project" value="UniProtKB-KW"/>
</dbReference>
<organism evidence="5 6">
    <name type="scientific">Heligmosomoides polygyrus</name>
    <name type="common">Parasitic roundworm</name>
    <dbReference type="NCBI Taxonomy" id="6339"/>
    <lineage>
        <taxon>Eukaryota</taxon>
        <taxon>Metazoa</taxon>
        <taxon>Ecdysozoa</taxon>
        <taxon>Nematoda</taxon>
        <taxon>Chromadorea</taxon>
        <taxon>Rhabditida</taxon>
        <taxon>Rhabditina</taxon>
        <taxon>Rhabditomorpha</taxon>
        <taxon>Strongyloidea</taxon>
        <taxon>Heligmosomidae</taxon>
        <taxon>Heligmosomoides</taxon>
    </lineage>
</organism>
<gene>
    <name evidence="4" type="ORF">HPBE_LOCUS13591</name>
</gene>
<dbReference type="InterPro" id="IPR003448">
    <property type="entry name" value="Mopterin_biosynth_MoaE"/>
</dbReference>
<evidence type="ECO:0000256" key="2">
    <source>
        <dbReference type="ARBA" id="ARBA00022679"/>
    </source>
</evidence>
<proteinExistence type="predicted"/>
<keyword evidence="1" id="KW-0963">Cytoplasm</keyword>
<evidence type="ECO:0000313" key="5">
    <source>
        <dbReference type="Proteomes" id="UP000050761"/>
    </source>
</evidence>
<evidence type="ECO:0000313" key="4">
    <source>
        <dbReference type="EMBL" id="VDO96738.1"/>
    </source>
</evidence>
<dbReference type="SUPFAM" id="SSF54690">
    <property type="entry name" value="Molybdopterin synthase subunit MoaE"/>
    <property type="match status" value="1"/>
</dbReference>
<dbReference type="GO" id="GO:0016740">
    <property type="term" value="F:transferase activity"/>
    <property type="evidence" value="ECO:0007669"/>
    <property type="project" value="UniProtKB-KW"/>
</dbReference>
<reference evidence="4 5" key="1">
    <citation type="submission" date="2018-11" db="EMBL/GenBank/DDBJ databases">
        <authorList>
            <consortium name="Pathogen Informatics"/>
        </authorList>
    </citation>
    <scope>NUCLEOTIDE SEQUENCE [LARGE SCALE GENOMIC DNA]</scope>
</reference>
<dbReference type="EMBL" id="UZAH01027986">
    <property type="protein sequence ID" value="VDO96738.1"/>
    <property type="molecule type" value="Genomic_DNA"/>
</dbReference>
<protein>
    <submittedName>
        <fullName evidence="6">Molybdopterin synthase catalytic subunit</fullName>
    </submittedName>
</protein>
<dbReference type="Proteomes" id="UP000050761">
    <property type="component" value="Unassembled WGS sequence"/>
</dbReference>
<dbReference type="WBParaSite" id="HPBE_0001359001-mRNA-1">
    <property type="protein sequence ID" value="HPBE_0001359001-mRNA-1"/>
    <property type="gene ID" value="HPBE_0001359001"/>
</dbReference>
<evidence type="ECO:0000256" key="3">
    <source>
        <dbReference type="ARBA" id="ARBA00023150"/>
    </source>
</evidence>
<dbReference type="FunFam" id="3.90.1170.40:FF:000002">
    <property type="entry name" value="Molybdopterin synthase catalytic subunit"/>
    <property type="match status" value="1"/>
</dbReference>
<dbReference type="CDD" id="cd00756">
    <property type="entry name" value="MoaE"/>
    <property type="match status" value="1"/>
</dbReference>
<evidence type="ECO:0000256" key="1">
    <source>
        <dbReference type="ARBA" id="ARBA00022490"/>
    </source>
</evidence>
<evidence type="ECO:0000313" key="6">
    <source>
        <dbReference type="WBParaSite" id="HPBE_0001359001-mRNA-1"/>
    </source>
</evidence>
<dbReference type="SUPFAM" id="SSF52540">
    <property type="entry name" value="P-loop containing nucleoside triphosphate hydrolases"/>
    <property type="match status" value="1"/>
</dbReference>
<accession>A0A3P8D899</accession>
<dbReference type="AlphaFoldDB" id="A0A183FY87"/>
<reference evidence="6" key="2">
    <citation type="submission" date="2019-09" db="UniProtKB">
        <authorList>
            <consortium name="WormBaseParasite"/>
        </authorList>
    </citation>
    <scope>IDENTIFICATION</scope>
</reference>
<sequence length="254" mass="29036">MLTEWTDIIDLCDRVIFLTLDQETCRRRRSKRTYDPPDMPGYFDEVVWPSYQRHLQKALALAREDRRISFLDVASDSDHPDPEFMMSVIQSFSDDVVRICYETLDVGEAVGLINSPSCGATSVFVGTTRDTFDGRRVTRLDYESYDEMAYKELRKLCALIREKFPSVERVVILHRIGEVAVGEISVIIATASPHRKDALQATEMAIDELKKAVPIWKKVSFFYKDSIRPVSRCKFAAASFCDSLLSLHGLMALY</sequence>
<dbReference type="PANTHER" id="PTHR23404">
    <property type="entry name" value="MOLYBDOPTERIN SYNTHASE RELATED"/>
    <property type="match status" value="1"/>
</dbReference>
<accession>A0A183FY87</accession>
<dbReference type="Gene3D" id="3.40.50.300">
    <property type="entry name" value="P-loop containing nucleotide triphosphate hydrolases"/>
    <property type="match status" value="1"/>
</dbReference>
<dbReference type="InterPro" id="IPR027417">
    <property type="entry name" value="P-loop_NTPase"/>
</dbReference>
<keyword evidence="2" id="KW-0808">Transferase</keyword>
<dbReference type="InterPro" id="IPR036563">
    <property type="entry name" value="MoaE_sf"/>
</dbReference>
<dbReference type="Gene3D" id="3.90.1170.40">
    <property type="entry name" value="Molybdopterin biosynthesis MoaE subunit"/>
    <property type="match status" value="1"/>
</dbReference>